<organism evidence="3 4">
    <name type="scientific">Reticulibacter mediterranei</name>
    <dbReference type="NCBI Taxonomy" id="2778369"/>
    <lineage>
        <taxon>Bacteria</taxon>
        <taxon>Bacillati</taxon>
        <taxon>Chloroflexota</taxon>
        <taxon>Ktedonobacteria</taxon>
        <taxon>Ktedonobacterales</taxon>
        <taxon>Reticulibacteraceae</taxon>
        <taxon>Reticulibacter</taxon>
    </lineage>
</organism>
<dbReference type="Proteomes" id="UP000597444">
    <property type="component" value="Unassembled WGS sequence"/>
</dbReference>
<protein>
    <recommendedName>
        <fullName evidence="2">Pyridoxamine 5'-phosphate oxidase N-terminal domain-containing protein</fullName>
    </recommendedName>
</protein>
<evidence type="ECO:0000259" key="2">
    <source>
        <dbReference type="Pfam" id="PF01243"/>
    </source>
</evidence>
<dbReference type="AlphaFoldDB" id="A0A8J3ITK2"/>
<proteinExistence type="predicted"/>
<dbReference type="RefSeq" id="WP_220211003.1">
    <property type="nucleotide sequence ID" value="NZ_BNJK01000002.1"/>
</dbReference>
<sequence length="146" mass="16792">MTFQLPEPTTPFGVSVRRRVQEEYLIWLTAMGLHGMPQPAPVWFLWDEAASNFLIYNQTYAKRLDLVRNNSQVALNFNGYGTGYGIITFTGHAQICPDEPPAHQHPLYLEKYRHWMTLKFGSPEQFAVDFSVALRVFPLKARGSSW</sequence>
<comment type="caution">
    <text evidence="3">The sequence shown here is derived from an EMBL/GenBank/DDBJ whole genome shotgun (WGS) entry which is preliminary data.</text>
</comment>
<keyword evidence="4" id="KW-1185">Reference proteome</keyword>
<dbReference type="InterPro" id="IPR052019">
    <property type="entry name" value="F420H2_bilvrd_red/Heme_oxyg"/>
</dbReference>
<dbReference type="EMBL" id="BNJK01000002">
    <property type="protein sequence ID" value="GHP00512.1"/>
    <property type="molecule type" value="Genomic_DNA"/>
</dbReference>
<dbReference type="Pfam" id="PF01243">
    <property type="entry name" value="PNPOx_N"/>
    <property type="match status" value="1"/>
</dbReference>
<dbReference type="PANTHER" id="PTHR35176">
    <property type="entry name" value="HEME OXYGENASE HI_0854-RELATED"/>
    <property type="match status" value="1"/>
</dbReference>
<dbReference type="GO" id="GO:0016627">
    <property type="term" value="F:oxidoreductase activity, acting on the CH-CH group of donors"/>
    <property type="evidence" value="ECO:0007669"/>
    <property type="project" value="TreeGrafter"/>
</dbReference>
<dbReference type="GO" id="GO:0005829">
    <property type="term" value="C:cytosol"/>
    <property type="evidence" value="ECO:0007669"/>
    <property type="project" value="TreeGrafter"/>
</dbReference>
<dbReference type="Gene3D" id="2.30.110.10">
    <property type="entry name" value="Electron Transport, Fmn-binding Protein, Chain A"/>
    <property type="match status" value="1"/>
</dbReference>
<dbReference type="InterPro" id="IPR011576">
    <property type="entry name" value="Pyridox_Oxase_N"/>
</dbReference>
<dbReference type="PANTHER" id="PTHR35176:SF6">
    <property type="entry name" value="HEME OXYGENASE HI_0854-RELATED"/>
    <property type="match status" value="1"/>
</dbReference>
<accession>A0A8J3ITK2</accession>
<reference evidence="3" key="1">
    <citation type="submission" date="2020-10" db="EMBL/GenBank/DDBJ databases">
        <title>Taxonomic study of unclassified bacteria belonging to the class Ktedonobacteria.</title>
        <authorList>
            <person name="Yabe S."/>
            <person name="Wang C.M."/>
            <person name="Zheng Y."/>
            <person name="Sakai Y."/>
            <person name="Cavaletti L."/>
            <person name="Monciardini P."/>
            <person name="Donadio S."/>
        </authorList>
    </citation>
    <scope>NUCLEOTIDE SEQUENCE</scope>
    <source>
        <strain evidence="3">ID150040</strain>
    </source>
</reference>
<feature type="domain" description="Pyridoxamine 5'-phosphate oxidase N-terminal" evidence="2">
    <location>
        <begin position="16"/>
        <end position="120"/>
    </location>
</feature>
<keyword evidence="1" id="KW-0560">Oxidoreductase</keyword>
<name>A0A8J3ITK2_9CHLR</name>
<evidence type="ECO:0000256" key="1">
    <source>
        <dbReference type="ARBA" id="ARBA00023002"/>
    </source>
</evidence>
<evidence type="ECO:0000313" key="3">
    <source>
        <dbReference type="EMBL" id="GHP00512.1"/>
    </source>
</evidence>
<gene>
    <name evidence="3" type="ORF">KSF_105590</name>
</gene>
<dbReference type="GO" id="GO:0070967">
    <property type="term" value="F:coenzyme F420 binding"/>
    <property type="evidence" value="ECO:0007669"/>
    <property type="project" value="TreeGrafter"/>
</dbReference>
<dbReference type="InterPro" id="IPR012349">
    <property type="entry name" value="Split_barrel_FMN-bd"/>
</dbReference>
<dbReference type="SUPFAM" id="SSF50475">
    <property type="entry name" value="FMN-binding split barrel"/>
    <property type="match status" value="1"/>
</dbReference>
<evidence type="ECO:0000313" key="4">
    <source>
        <dbReference type="Proteomes" id="UP000597444"/>
    </source>
</evidence>